<keyword evidence="1" id="KW-0548">Nucleotidyltransferase</keyword>
<gene>
    <name evidence="1" type="primary">ant(6)</name>
    <name evidence="1" type="ORF">ERL59_03065</name>
</gene>
<evidence type="ECO:0000313" key="1">
    <source>
        <dbReference type="EMBL" id="NBI27941.1"/>
    </source>
</evidence>
<accession>A0A6N9PWQ3</accession>
<dbReference type="OrthoDB" id="9776406at2"/>
<dbReference type="RefSeq" id="WP_160644386.1">
    <property type="nucleotide sequence ID" value="NZ_SIJB01000007.1"/>
</dbReference>
<name>A0A6N9PWQ3_9BACL</name>
<protein>
    <submittedName>
        <fullName evidence="1">Aminoglycoside 6-adenylyltransferase</fullName>
    </submittedName>
</protein>
<dbReference type="PIRSF" id="PIRSF000812">
    <property type="entry name" value="AAD"/>
    <property type="match status" value="1"/>
</dbReference>
<dbReference type="Pfam" id="PF04439">
    <property type="entry name" value="Adenyl_transf"/>
    <property type="match status" value="1"/>
</dbReference>
<keyword evidence="2" id="KW-1185">Reference proteome</keyword>
<dbReference type="Gene3D" id="3.30.460.10">
    <property type="entry name" value="Beta Polymerase, domain 2"/>
    <property type="match status" value="1"/>
</dbReference>
<reference evidence="1 2" key="1">
    <citation type="submission" date="2019-01" db="EMBL/GenBank/DDBJ databases">
        <title>Chengkuizengella sp. nov., isolated from deep-sea sediment of East Pacific Ocean.</title>
        <authorList>
            <person name="Yang J."/>
            <person name="Lai Q."/>
            <person name="Shao Z."/>
        </authorList>
    </citation>
    <scope>NUCLEOTIDE SEQUENCE [LARGE SCALE GENOMIC DNA]</scope>
    <source>
        <strain evidence="1 2">YPA3-1-1</strain>
    </source>
</reference>
<evidence type="ECO:0000313" key="2">
    <source>
        <dbReference type="Proteomes" id="UP000448943"/>
    </source>
</evidence>
<dbReference type="Gene3D" id="1.20.120.330">
    <property type="entry name" value="Nucleotidyltransferases domain 2"/>
    <property type="match status" value="1"/>
</dbReference>
<dbReference type="GO" id="GO:0016779">
    <property type="term" value="F:nucleotidyltransferase activity"/>
    <property type="evidence" value="ECO:0007669"/>
    <property type="project" value="UniProtKB-KW"/>
</dbReference>
<dbReference type="InterPro" id="IPR007530">
    <property type="entry name" value="Aminoglycoside_adenylylTfrase"/>
</dbReference>
<comment type="caution">
    <text evidence="1">The sequence shown here is derived from an EMBL/GenBank/DDBJ whole genome shotgun (WGS) entry which is preliminary data.</text>
</comment>
<dbReference type="SUPFAM" id="SSF81631">
    <property type="entry name" value="PAP/OAS1 substrate-binding domain"/>
    <property type="match status" value="1"/>
</dbReference>
<organism evidence="1 2">
    <name type="scientific">Chengkuizengella marina</name>
    <dbReference type="NCBI Taxonomy" id="2507566"/>
    <lineage>
        <taxon>Bacteria</taxon>
        <taxon>Bacillati</taxon>
        <taxon>Bacillota</taxon>
        <taxon>Bacilli</taxon>
        <taxon>Bacillales</taxon>
        <taxon>Paenibacillaceae</taxon>
        <taxon>Chengkuizengella</taxon>
    </lineage>
</organism>
<keyword evidence="1" id="KW-0808">Transferase</keyword>
<dbReference type="AlphaFoldDB" id="A0A6N9PWQ3"/>
<sequence length="286" mass="33904">MRNEDVVMGQILTYAENNDMVRAVILNGSRANSNIRNDIFSDYDVVFLVKDPKYFVDHQEWIQYFGETIIMQQNDIDEDNGVESYIFLMIFEDGVRIDLLFRSIEKIDKCMEDSLKVKLLDKDNILPEFEPANEEKYYTQIPTKQKFDKACNNFWWCSTYVAKSIWRDELSYAKYIYDVVMKDHMLDLISWYIGSKNNWKVNTGSLGKYYKKYLPIELWHSFEKTYSGSSYEEIWESLFEAGKLFRKLGLDTAEHLGYEYPIEDDEKATEYLKKVKDLPKDAMTIV</sequence>
<dbReference type="SUPFAM" id="SSF81301">
    <property type="entry name" value="Nucleotidyltransferase"/>
    <property type="match status" value="1"/>
</dbReference>
<dbReference type="EMBL" id="SIJB01000007">
    <property type="protein sequence ID" value="NBI27941.1"/>
    <property type="molecule type" value="Genomic_DNA"/>
</dbReference>
<proteinExistence type="predicted"/>
<dbReference type="Proteomes" id="UP000448943">
    <property type="component" value="Unassembled WGS sequence"/>
</dbReference>
<dbReference type="InterPro" id="IPR043519">
    <property type="entry name" value="NT_sf"/>
</dbReference>